<keyword evidence="4" id="KW-0645">Protease</keyword>
<evidence type="ECO:0000256" key="8">
    <source>
        <dbReference type="PROSITE-ProRule" id="PRU01393"/>
    </source>
</evidence>
<comment type="catalytic activity">
    <reaction evidence="1">
        <text>Thiol-dependent hydrolysis of ester, thioester, amide, peptide and isopeptide bonds formed by the C-terminal Gly of ubiquitin (a 76-residue protein attached to proteins as an intracellular targeting signal).</text>
        <dbReference type="EC" id="3.4.19.12"/>
    </reaction>
</comment>
<protein>
    <recommendedName>
        <fullName evidence="3">ubiquitinyl hydrolase 1</fullName>
        <ecNumber evidence="3">3.4.19.12</ecNumber>
    </recommendedName>
</protein>
<dbReference type="GO" id="GO:0005737">
    <property type="term" value="C:cytoplasm"/>
    <property type="evidence" value="ECO:0007669"/>
    <property type="project" value="TreeGrafter"/>
</dbReference>
<dbReference type="Proteomes" id="UP000094336">
    <property type="component" value="Unassembled WGS sequence"/>
</dbReference>
<evidence type="ECO:0000313" key="10">
    <source>
        <dbReference type="EMBL" id="ODQ80530.1"/>
    </source>
</evidence>
<gene>
    <name evidence="10" type="ORF">BABINDRAFT_160802</name>
</gene>
<dbReference type="AlphaFoldDB" id="A0A1E3QS88"/>
<reference evidence="11" key="1">
    <citation type="submission" date="2016-05" db="EMBL/GenBank/DDBJ databases">
        <title>Comparative genomics of biotechnologically important yeasts.</title>
        <authorList>
            <consortium name="DOE Joint Genome Institute"/>
            <person name="Riley R."/>
            <person name="Haridas S."/>
            <person name="Wolfe K.H."/>
            <person name="Lopes M.R."/>
            <person name="Hittinger C.T."/>
            <person name="Goker M."/>
            <person name="Salamov A."/>
            <person name="Wisecaver J."/>
            <person name="Long T.M."/>
            <person name="Aerts A.L."/>
            <person name="Barry K."/>
            <person name="Choi C."/>
            <person name="Clum A."/>
            <person name="Coughlan A.Y."/>
            <person name="Deshpande S."/>
            <person name="Douglass A.P."/>
            <person name="Hanson S.J."/>
            <person name="Klenk H.-P."/>
            <person name="Labutti K."/>
            <person name="Lapidus A."/>
            <person name="Lindquist E."/>
            <person name="Lipzen A."/>
            <person name="Meier-Kolthoff J.P."/>
            <person name="Ohm R.A."/>
            <person name="Otillar R.P."/>
            <person name="Pangilinan J."/>
            <person name="Peng Y."/>
            <person name="Rokas A."/>
            <person name="Rosa C.A."/>
            <person name="Scheuner C."/>
            <person name="Sibirny A.A."/>
            <person name="Slot J.C."/>
            <person name="Stielow J.B."/>
            <person name="Sun H."/>
            <person name="Kurtzman C.P."/>
            <person name="Blackwell M."/>
            <person name="Grigoriev I.V."/>
            <person name="Jeffries T.W."/>
        </authorList>
    </citation>
    <scope>NUCLEOTIDE SEQUENCE [LARGE SCALE GENOMIC DNA]</scope>
    <source>
        <strain evidence="11">NRRL Y-12698</strain>
    </source>
</reference>
<dbReference type="PANTHER" id="PTHR10589">
    <property type="entry name" value="UBIQUITIN CARBOXYL-TERMINAL HYDROLASE"/>
    <property type="match status" value="1"/>
</dbReference>
<comment type="similarity">
    <text evidence="2 8">Belongs to the peptidase C12 family.</text>
</comment>
<dbReference type="InterPro" id="IPR036959">
    <property type="entry name" value="Peptidase_C12_UCH_sf"/>
</dbReference>
<evidence type="ECO:0000256" key="4">
    <source>
        <dbReference type="ARBA" id="ARBA00022670"/>
    </source>
</evidence>
<dbReference type="InterPro" id="IPR038765">
    <property type="entry name" value="Papain-like_cys_pep_sf"/>
</dbReference>
<dbReference type="PROSITE" id="PS52048">
    <property type="entry name" value="UCH_DOMAIN"/>
    <property type="match status" value="1"/>
</dbReference>
<keyword evidence="5" id="KW-0833">Ubl conjugation pathway</keyword>
<sequence>MRGFKEFVDGFESDLKGETIGNSELIRQIHNSFSSPNPFFDDDRKSAQRSHDDDGLFHFVGYLRFQNKIYELDGLKQAPILHDADCPSDDAFMAKLPEILQRRISKYQATELRFSLLAIIKDKLEILKEFGADEHMIAQELEKRHQWHKENDLRKKDFVGLLCDVVKGIGAQASEAEWAQILANGRVRGTERSRIQRARKFDI</sequence>
<evidence type="ECO:0000256" key="6">
    <source>
        <dbReference type="ARBA" id="ARBA00022801"/>
    </source>
</evidence>
<evidence type="ECO:0000256" key="2">
    <source>
        <dbReference type="ARBA" id="ARBA00009326"/>
    </source>
</evidence>
<dbReference type="InterPro" id="IPR001578">
    <property type="entry name" value="Peptidase_C12_UCH"/>
</dbReference>
<evidence type="ECO:0000259" key="9">
    <source>
        <dbReference type="PROSITE" id="PS52048"/>
    </source>
</evidence>
<dbReference type="STRING" id="984486.A0A1E3QS88"/>
<keyword evidence="7" id="KW-0788">Thiol protease</keyword>
<proteinExistence type="inferred from homology"/>
<dbReference type="PANTHER" id="PTHR10589:SF16">
    <property type="entry name" value="UBIQUITIN CARBOXYL-TERMINAL HYDROLASE ISOZYME L5"/>
    <property type="match status" value="1"/>
</dbReference>
<evidence type="ECO:0000256" key="5">
    <source>
        <dbReference type="ARBA" id="ARBA00022786"/>
    </source>
</evidence>
<name>A0A1E3QS88_9ASCO</name>
<dbReference type="GO" id="GO:0016579">
    <property type="term" value="P:protein deubiquitination"/>
    <property type="evidence" value="ECO:0007669"/>
    <property type="project" value="TreeGrafter"/>
</dbReference>
<organism evidence="10 11">
    <name type="scientific">Babjeviella inositovora NRRL Y-12698</name>
    <dbReference type="NCBI Taxonomy" id="984486"/>
    <lineage>
        <taxon>Eukaryota</taxon>
        <taxon>Fungi</taxon>
        <taxon>Dikarya</taxon>
        <taxon>Ascomycota</taxon>
        <taxon>Saccharomycotina</taxon>
        <taxon>Pichiomycetes</taxon>
        <taxon>Serinales incertae sedis</taxon>
        <taxon>Babjeviella</taxon>
    </lineage>
</organism>
<dbReference type="RefSeq" id="XP_018985858.1">
    <property type="nucleotide sequence ID" value="XM_019128459.1"/>
</dbReference>
<comment type="caution">
    <text evidence="8">Lacks conserved residue(s) required for the propagation of feature annotation.</text>
</comment>
<dbReference type="Pfam" id="PF01088">
    <property type="entry name" value="Peptidase_C12"/>
    <property type="match status" value="1"/>
</dbReference>
<evidence type="ECO:0000313" key="11">
    <source>
        <dbReference type="Proteomes" id="UP000094336"/>
    </source>
</evidence>
<dbReference type="OrthoDB" id="1924260at2759"/>
<dbReference type="Gene3D" id="3.40.532.10">
    <property type="entry name" value="Peptidase C12, ubiquitin carboxyl-terminal hydrolase"/>
    <property type="match status" value="1"/>
</dbReference>
<dbReference type="GeneID" id="30146312"/>
<accession>A0A1E3QS88</accession>
<dbReference type="GO" id="GO:0004843">
    <property type="term" value="F:cysteine-type deubiquitinase activity"/>
    <property type="evidence" value="ECO:0007669"/>
    <property type="project" value="UniProtKB-EC"/>
</dbReference>
<keyword evidence="11" id="KW-1185">Reference proteome</keyword>
<dbReference type="EC" id="3.4.19.12" evidence="3"/>
<dbReference type="SUPFAM" id="SSF54001">
    <property type="entry name" value="Cysteine proteinases"/>
    <property type="match status" value="1"/>
</dbReference>
<evidence type="ECO:0000256" key="1">
    <source>
        <dbReference type="ARBA" id="ARBA00000707"/>
    </source>
</evidence>
<dbReference type="GO" id="GO:0006511">
    <property type="term" value="P:ubiquitin-dependent protein catabolic process"/>
    <property type="evidence" value="ECO:0007669"/>
    <property type="project" value="InterPro"/>
</dbReference>
<keyword evidence="6" id="KW-0378">Hydrolase</keyword>
<evidence type="ECO:0000256" key="3">
    <source>
        <dbReference type="ARBA" id="ARBA00012759"/>
    </source>
</evidence>
<feature type="domain" description="UCH catalytic" evidence="9">
    <location>
        <begin position="1"/>
        <end position="121"/>
    </location>
</feature>
<dbReference type="EMBL" id="KV454429">
    <property type="protein sequence ID" value="ODQ80530.1"/>
    <property type="molecule type" value="Genomic_DNA"/>
</dbReference>
<evidence type="ECO:0000256" key="7">
    <source>
        <dbReference type="ARBA" id="ARBA00022807"/>
    </source>
</evidence>